<feature type="transmembrane region" description="Helical" evidence="7">
    <location>
        <begin position="166"/>
        <end position="185"/>
    </location>
</feature>
<evidence type="ECO:0000256" key="5">
    <source>
        <dbReference type="ARBA" id="ARBA00022989"/>
    </source>
</evidence>
<dbReference type="SUPFAM" id="SSF52540">
    <property type="entry name" value="P-loop containing nucleoside triphosphate hydrolases"/>
    <property type="match status" value="1"/>
</dbReference>
<evidence type="ECO:0000256" key="6">
    <source>
        <dbReference type="ARBA" id="ARBA00023136"/>
    </source>
</evidence>
<dbReference type="RefSeq" id="WP_307356489.1">
    <property type="nucleotide sequence ID" value="NZ_BAAACJ010000035.1"/>
</dbReference>
<dbReference type="SMART" id="SM00382">
    <property type="entry name" value="AAA"/>
    <property type="match status" value="1"/>
</dbReference>
<dbReference type="InterPro" id="IPR017871">
    <property type="entry name" value="ABC_transporter-like_CS"/>
</dbReference>
<feature type="transmembrane region" description="Helical" evidence="7">
    <location>
        <begin position="141"/>
        <end position="160"/>
    </location>
</feature>
<organism evidence="10 11">
    <name type="scientific">Hathewaya limosa</name>
    <name type="common">Clostridium limosum</name>
    <dbReference type="NCBI Taxonomy" id="1536"/>
    <lineage>
        <taxon>Bacteria</taxon>
        <taxon>Bacillati</taxon>
        <taxon>Bacillota</taxon>
        <taxon>Clostridia</taxon>
        <taxon>Eubacteriales</taxon>
        <taxon>Clostridiaceae</taxon>
        <taxon>Hathewaya</taxon>
    </lineage>
</organism>
<dbReference type="InterPro" id="IPR011527">
    <property type="entry name" value="ABC1_TM_dom"/>
</dbReference>
<evidence type="ECO:0000256" key="2">
    <source>
        <dbReference type="ARBA" id="ARBA00022692"/>
    </source>
</evidence>
<gene>
    <name evidence="10" type="ORF">QOZ93_002232</name>
</gene>
<feature type="domain" description="ABC transmembrane type-1" evidence="9">
    <location>
        <begin position="28"/>
        <end position="304"/>
    </location>
</feature>
<evidence type="ECO:0000259" key="9">
    <source>
        <dbReference type="PROSITE" id="PS50929"/>
    </source>
</evidence>
<keyword evidence="2 7" id="KW-0812">Transmembrane</keyword>
<dbReference type="PANTHER" id="PTHR24221">
    <property type="entry name" value="ATP-BINDING CASSETTE SUB-FAMILY B"/>
    <property type="match status" value="1"/>
</dbReference>
<evidence type="ECO:0000256" key="4">
    <source>
        <dbReference type="ARBA" id="ARBA00022840"/>
    </source>
</evidence>
<reference evidence="10 11" key="1">
    <citation type="submission" date="2023-07" db="EMBL/GenBank/DDBJ databases">
        <title>Genomic Encyclopedia of Type Strains, Phase IV (KMG-IV): sequencing the most valuable type-strain genomes for metagenomic binning, comparative biology and taxonomic classification.</title>
        <authorList>
            <person name="Goeker M."/>
        </authorList>
    </citation>
    <scope>NUCLEOTIDE SEQUENCE [LARGE SCALE GENOMIC DNA]</scope>
    <source>
        <strain evidence="10 11">DSM 1400</strain>
    </source>
</reference>
<comment type="caution">
    <text evidence="10">The sequence shown here is derived from an EMBL/GenBank/DDBJ whole genome shotgun (WGS) entry which is preliminary data.</text>
</comment>
<dbReference type="PROSITE" id="PS50893">
    <property type="entry name" value="ABC_TRANSPORTER_2"/>
    <property type="match status" value="1"/>
</dbReference>
<dbReference type="Pfam" id="PF00664">
    <property type="entry name" value="ABC_membrane"/>
    <property type="match status" value="1"/>
</dbReference>
<dbReference type="PANTHER" id="PTHR24221:SF654">
    <property type="entry name" value="ATP-BINDING CASSETTE SUB-FAMILY B MEMBER 6"/>
    <property type="match status" value="1"/>
</dbReference>
<feature type="domain" description="ABC transporter" evidence="8">
    <location>
        <begin position="349"/>
        <end position="592"/>
    </location>
</feature>
<evidence type="ECO:0000256" key="7">
    <source>
        <dbReference type="SAM" id="Phobius"/>
    </source>
</evidence>
<feature type="transmembrane region" description="Helical" evidence="7">
    <location>
        <begin position="66"/>
        <end position="82"/>
    </location>
</feature>
<evidence type="ECO:0000313" key="10">
    <source>
        <dbReference type="EMBL" id="MDQ0480484.1"/>
    </source>
</evidence>
<keyword evidence="3" id="KW-0547">Nucleotide-binding</keyword>
<dbReference type="InterPro" id="IPR036640">
    <property type="entry name" value="ABC1_TM_sf"/>
</dbReference>
<dbReference type="PROSITE" id="PS50929">
    <property type="entry name" value="ABC_TM1F"/>
    <property type="match status" value="1"/>
</dbReference>
<dbReference type="Pfam" id="PF00005">
    <property type="entry name" value="ABC_tran"/>
    <property type="match status" value="1"/>
</dbReference>
<dbReference type="Gene3D" id="3.40.50.300">
    <property type="entry name" value="P-loop containing nucleotide triphosphate hydrolases"/>
    <property type="match status" value="1"/>
</dbReference>
<name>A0ABU0JTQ6_HATLI</name>
<keyword evidence="5 7" id="KW-1133">Transmembrane helix</keyword>
<accession>A0ABU0JTQ6</accession>
<dbReference type="Gene3D" id="1.20.1560.10">
    <property type="entry name" value="ABC transporter type 1, transmembrane domain"/>
    <property type="match status" value="1"/>
</dbReference>
<evidence type="ECO:0000259" key="8">
    <source>
        <dbReference type="PROSITE" id="PS50893"/>
    </source>
</evidence>
<proteinExistence type="predicted"/>
<sequence length="598" mass="68431">MGVKEKKYGVKDIIGIPFKYAPKSSIVIVIQKLIDGIVPTVEVIVTAKFLDISILVVRGEKSIKNIFLPMFIIITLIAYKWISQQLVKFVEAKLQLKLKETFRVKIIEKVAKLKYKYIENQDIWDLISRVSRNPDVRIKEAYSDLLEMISMVIIILGLLLVLVMQVWWATLIILGISIPLFYLAIKGGKDIYEANREVSKYERRTEYLRKVITGREFVEERTLFHYTDKINKKWDEQYEIKRKVEVKADLKYFIKMKSSSIITAIISMLTVLVLIYPVNDGRLSVGMFISIVNGVFRLITMMSWNITYYIKHLSSNIEYLKDFTKFSNLEESEGALDEPSKKLLKLKTLEFKSVSFKYPGTENYILKDISFLIEEGKHYSVVGANGSGKTTITKLITGLYDEFEGEILINNKSIREYKQSELKALSSVVYQDFAKYAIKFKDNIALGNVSTLNEKVNEKYIETSIDILDLNDLVKKFPNGLNTILGKIKDNGVDISGGQWQRLAMARSIISPASLRILDEPTAALDPISESQVYEQFNEISKGNTTIFISHRLGSTKLANEILVIGDGTIVESGSHDKLMKKNGLYAKMYESQRSWYL</sequence>
<evidence type="ECO:0000313" key="11">
    <source>
        <dbReference type="Proteomes" id="UP001224418"/>
    </source>
</evidence>
<evidence type="ECO:0000256" key="1">
    <source>
        <dbReference type="ARBA" id="ARBA00004651"/>
    </source>
</evidence>
<comment type="subcellular location">
    <subcellularLocation>
        <location evidence="1">Cell membrane</location>
        <topology evidence="1">Multi-pass membrane protein</topology>
    </subcellularLocation>
</comment>
<dbReference type="PROSITE" id="PS00211">
    <property type="entry name" value="ABC_TRANSPORTER_1"/>
    <property type="match status" value="1"/>
</dbReference>
<protein>
    <submittedName>
        <fullName evidence="10">ABC-type multidrug transport system fused ATPase/permease subunit</fullName>
    </submittedName>
</protein>
<dbReference type="Proteomes" id="UP001224418">
    <property type="component" value="Unassembled WGS sequence"/>
</dbReference>
<dbReference type="InterPro" id="IPR039421">
    <property type="entry name" value="Type_1_exporter"/>
</dbReference>
<keyword evidence="11" id="KW-1185">Reference proteome</keyword>
<dbReference type="SUPFAM" id="SSF90123">
    <property type="entry name" value="ABC transporter transmembrane region"/>
    <property type="match status" value="1"/>
</dbReference>
<dbReference type="InterPro" id="IPR003593">
    <property type="entry name" value="AAA+_ATPase"/>
</dbReference>
<keyword evidence="6 7" id="KW-0472">Membrane</keyword>
<feature type="transmembrane region" description="Helical" evidence="7">
    <location>
        <begin position="285"/>
        <end position="310"/>
    </location>
</feature>
<evidence type="ECO:0000256" key="3">
    <source>
        <dbReference type="ARBA" id="ARBA00022741"/>
    </source>
</evidence>
<dbReference type="InterPro" id="IPR027417">
    <property type="entry name" value="P-loop_NTPase"/>
</dbReference>
<feature type="transmembrane region" description="Helical" evidence="7">
    <location>
        <begin position="261"/>
        <end position="279"/>
    </location>
</feature>
<dbReference type="EMBL" id="JAUSWN010000020">
    <property type="protein sequence ID" value="MDQ0480484.1"/>
    <property type="molecule type" value="Genomic_DNA"/>
</dbReference>
<dbReference type="InterPro" id="IPR003439">
    <property type="entry name" value="ABC_transporter-like_ATP-bd"/>
</dbReference>
<keyword evidence="4" id="KW-0067">ATP-binding</keyword>